<feature type="transmembrane region" description="Helical" evidence="1">
    <location>
        <begin position="48"/>
        <end position="72"/>
    </location>
</feature>
<dbReference type="EMBL" id="OIVN01004855">
    <property type="protein sequence ID" value="SPD19596.1"/>
    <property type="molecule type" value="Genomic_DNA"/>
</dbReference>
<gene>
    <name evidence="2" type="ORF">FSB_LOCUS47478</name>
</gene>
<keyword evidence="1" id="KW-0472">Membrane</keyword>
<protein>
    <submittedName>
        <fullName evidence="2">Uncharacterized protein</fullName>
    </submittedName>
</protein>
<feature type="transmembrane region" description="Helical" evidence="1">
    <location>
        <begin position="13"/>
        <end position="36"/>
    </location>
</feature>
<sequence>MRWWWRGFGCHEVWLVVSLGFDLTAGVGVGFDLVAGVGDRFGCGLLGWVWEGMAFFLNPHAVLPFSLCLSVSHSLSLSRSHLRLLTVSPPASWSLTLTLAVSHLTVSLPARSHLRDSRSRSFTVSP</sequence>
<keyword evidence="1" id="KW-0812">Transmembrane</keyword>
<accession>A0A2N9I0J4</accession>
<evidence type="ECO:0000313" key="2">
    <source>
        <dbReference type="EMBL" id="SPD19596.1"/>
    </source>
</evidence>
<keyword evidence="1" id="KW-1133">Transmembrane helix</keyword>
<reference evidence="2" key="1">
    <citation type="submission" date="2018-02" db="EMBL/GenBank/DDBJ databases">
        <authorList>
            <person name="Cohen D.B."/>
            <person name="Kent A.D."/>
        </authorList>
    </citation>
    <scope>NUCLEOTIDE SEQUENCE</scope>
</reference>
<proteinExistence type="predicted"/>
<organism evidence="2">
    <name type="scientific">Fagus sylvatica</name>
    <name type="common">Beechnut</name>
    <dbReference type="NCBI Taxonomy" id="28930"/>
    <lineage>
        <taxon>Eukaryota</taxon>
        <taxon>Viridiplantae</taxon>
        <taxon>Streptophyta</taxon>
        <taxon>Embryophyta</taxon>
        <taxon>Tracheophyta</taxon>
        <taxon>Spermatophyta</taxon>
        <taxon>Magnoliopsida</taxon>
        <taxon>eudicotyledons</taxon>
        <taxon>Gunneridae</taxon>
        <taxon>Pentapetalae</taxon>
        <taxon>rosids</taxon>
        <taxon>fabids</taxon>
        <taxon>Fagales</taxon>
        <taxon>Fagaceae</taxon>
        <taxon>Fagus</taxon>
    </lineage>
</organism>
<name>A0A2N9I0J4_FAGSY</name>
<dbReference type="AlphaFoldDB" id="A0A2N9I0J4"/>
<evidence type="ECO:0000256" key="1">
    <source>
        <dbReference type="SAM" id="Phobius"/>
    </source>
</evidence>